<proteinExistence type="predicted"/>
<keyword evidence="1" id="KW-1133">Transmembrane helix</keyword>
<feature type="transmembrane region" description="Helical" evidence="1">
    <location>
        <begin position="55"/>
        <end position="78"/>
    </location>
</feature>
<evidence type="ECO:0000313" key="4">
    <source>
        <dbReference type="Proteomes" id="UP000193450"/>
    </source>
</evidence>
<sequence length="202" mass="23425">MNEKPGNSDHSDDPEGFKRLLRRPAITWPTIVLLLAAYTLFGIVTFAYMEGALSLFWAIMLNATASYMSFAVVHEAAHRAVSSNSLLNDWLGRAGILLLEPAPLLPVFRCVHMQHHRFTNDPAKDPDVSLSIGPVWLLPFKWMTFDVIYFKYYLKPEVFNKRRKSERIEFYLAMLFGGWLLLRSLWWGGWSIMYCFSLSRRE</sequence>
<evidence type="ECO:0000259" key="2">
    <source>
        <dbReference type="Pfam" id="PF00487"/>
    </source>
</evidence>
<dbReference type="EMBL" id="CP019343">
    <property type="protein sequence ID" value="ARN72920.1"/>
    <property type="molecule type" value="Genomic_DNA"/>
</dbReference>
<dbReference type="PANTHER" id="PTHR12879:SF8">
    <property type="entry name" value="SPHINGOLIPID DELTA(4)-DESATURASE DES1"/>
    <property type="match status" value="1"/>
</dbReference>
<feature type="transmembrane region" description="Helical" evidence="1">
    <location>
        <begin position="170"/>
        <end position="193"/>
    </location>
</feature>
<dbReference type="GO" id="GO:0042284">
    <property type="term" value="F:sphingolipid delta-4 desaturase activity"/>
    <property type="evidence" value="ECO:0007669"/>
    <property type="project" value="TreeGrafter"/>
</dbReference>
<gene>
    <name evidence="3" type="ORF">BST96_01645</name>
</gene>
<dbReference type="Pfam" id="PF00487">
    <property type="entry name" value="FA_desaturase"/>
    <property type="match status" value="1"/>
</dbReference>
<dbReference type="GO" id="GO:0016020">
    <property type="term" value="C:membrane"/>
    <property type="evidence" value="ECO:0007669"/>
    <property type="project" value="GOC"/>
</dbReference>
<reference evidence="3 4" key="1">
    <citation type="submission" date="2016-11" db="EMBL/GenBank/DDBJ databases">
        <title>Trade-off between light-utilization and light-protection in marine flavobacteria.</title>
        <authorList>
            <person name="Kumagai Y."/>
        </authorList>
    </citation>
    <scope>NUCLEOTIDE SEQUENCE [LARGE SCALE GENOMIC DNA]</scope>
    <source>
        <strain evidence="3 4">NBRC 107125</strain>
    </source>
</reference>
<dbReference type="STRING" id="716816.BST96_01645"/>
<protein>
    <recommendedName>
        <fullName evidence="2">Fatty acid desaturase domain-containing protein</fullName>
    </recommendedName>
</protein>
<dbReference type="GO" id="GO:0046513">
    <property type="term" value="P:ceramide biosynthetic process"/>
    <property type="evidence" value="ECO:0007669"/>
    <property type="project" value="TreeGrafter"/>
</dbReference>
<organism evidence="3 4">
    <name type="scientific">Oceanicoccus sagamiensis</name>
    <dbReference type="NCBI Taxonomy" id="716816"/>
    <lineage>
        <taxon>Bacteria</taxon>
        <taxon>Pseudomonadati</taxon>
        <taxon>Pseudomonadota</taxon>
        <taxon>Gammaproteobacteria</taxon>
        <taxon>Cellvibrionales</taxon>
        <taxon>Spongiibacteraceae</taxon>
        <taxon>Oceanicoccus</taxon>
    </lineage>
</organism>
<keyword evidence="1" id="KW-0812">Transmembrane</keyword>
<keyword evidence="4" id="KW-1185">Reference proteome</keyword>
<keyword evidence="1" id="KW-0472">Membrane</keyword>
<dbReference type="PANTHER" id="PTHR12879">
    <property type="entry name" value="SPHINGOLIPID DELTA 4 DESATURASE/C-4 HYDROXYLASE PROTEIN DES2"/>
    <property type="match status" value="1"/>
</dbReference>
<evidence type="ECO:0000256" key="1">
    <source>
        <dbReference type="SAM" id="Phobius"/>
    </source>
</evidence>
<name>A0A1X9N435_9GAMM</name>
<accession>A0A1X9N435</accession>
<dbReference type="AlphaFoldDB" id="A0A1X9N435"/>
<dbReference type="InterPro" id="IPR005804">
    <property type="entry name" value="FA_desaturase_dom"/>
</dbReference>
<feature type="domain" description="Fatty acid desaturase" evidence="2">
    <location>
        <begin position="56"/>
        <end position="196"/>
    </location>
</feature>
<dbReference type="Proteomes" id="UP000193450">
    <property type="component" value="Chromosome"/>
</dbReference>
<evidence type="ECO:0000313" key="3">
    <source>
        <dbReference type="EMBL" id="ARN72920.1"/>
    </source>
</evidence>
<dbReference type="KEGG" id="osg:BST96_01645"/>
<feature type="transmembrane region" description="Helical" evidence="1">
    <location>
        <begin position="26"/>
        <end position="49"/>
    </location>
</feature>
<dbReference type="OrthoDB" id="9796486at2"/>